<evidence type="ECO:0000256" key="9">
    <source>
        <dbReference type="HAMAP-Rule" id="MF_01972"/>
    </source>
</evidence>
<protein>
    <recommendedName>
        <fullName evidence="9">Tryptophan 2,3-dioxygenase</fullName>
        <shortName evidence="9">TDO</shortName>
        <ecNumber evidence="9">1.13.11.11</ecNumber>
    </recommendedName>
    <alternativeName>
        <fullName evidence="9">Tryptamin 2,3-dioxygenase</fullName>
    </alternativeName>
    <alternativeName>
        <fullName evidence="9">Tryptophan oxygenase</fullName>
        <shortName evidence="9">TO</shortName>
        <shortName evidence="9">TRPO</shortName>
    </alternativeName>
    <alternativeName>
        <fullName evidence="9">Tryptophan pyrrolase</fullName>
    </alternativeName>
    <alternativeName>
        <fullName evidence="9">Tryptophanase</fullName>
    </alternativeName>
</protein>
<evidence type="ECO:0000256" key="8">
    <source>
        <dbReference type="ARBA" id="ARBA00050412"/>
    </source>
</evidence>
<dbReference type="EC" id="1.13.11.11" evidence="9"/>
<gene>
    <name evidence="9 10" type="primary">kynA</name>
    <name evidence="10" type="ORF">BN13_160008</name>
</gene>
<evidence type="ECO:0000256" key="3">
    <source>
        <dbReference type="ARBA" id="ARBA00022723"/>
    </source>
</evidence>
<dbReference type="GO" id="GO:0004833">
    <property type="term" value="F:L-tryptophan 2,3-dioxygenase activity"/>
    <property type="evidence" value="ECO:0007669"/>
    <property type="project" value="UniProtKB-UniRule"/>
</dbReference>
<dbReference type="RefSeq" id="WP_048544698.1">
    <property type="nucleotide sequence ID" value="NZ_HF571038.1"/>
</dbReference>
<dbReference type="GO" id="GO:0020037">
    <property type="term" value="F:heme binding"/>
    <property type="evidence" value="ECO:0007669"/>
    <property type="project" value="UniProtKB-UniRule"/>
</dbReference>
<evidence type="ECO:0000313" key="11">
    <source>
        <dbReference type="Proteomes" id="UP000035720"/>
    </source>
</evidence>
<dbReference type="Proteomes" id="UP000035720">
    <property type="component" value="Unassembled WGS sequence"/>
</dbReference>
<dbReference type="Pfam" id="PF03301">
    <property type="entry name" value="Trp_dioxygenase"/>
    <property type="match status" value="2"/>
</dbReference>
<dbReference type="OrthoDB" id="9776847at2"/>
<feature type="binding site" evidence="9">
    <location>
        <position position="117"/>
    </location>
    <ligand>
        <name>substrate</name>
    </ligand>
</feature>
<keyword evidence="5 9" id="KW-0560">Oxidoreductase</keyword>
<feature type="binding site" evidence="9">
    <location>
        <position position="254"/>
    </location>
    <ligand>
        <name>substrate</name>
    </ligand>
</feature>
<dbReference type="STRING" id="1193518.BN13_160008"/>
<comment type="pathway">
    <text evidence="9">Amino-acid degradation; L-tryptophan degradation via kynurenine pathway; L-kynurenine from L-tryptophan: step 1/2.</text>
</comment>
<sequence length="296" mass="33337">MSKDSGVREIEDGVRTDFHGAMSYGRYLGLDQILGAQHPRSVPEHHDEMLFIIQHQTSELWLKLVLHELEAARAFIDADERGPALKCLARVKAVQRTLIEQWSVLGTLTPREYAQFRGSLGSASGFQSYQYRAIEFILGNKNAGMLNVFTSEPEAHALLTRQLHEPTVYDAFLRALARAGYAVPDEVLNRDVTRAWTFHPELVPLLTQLYESEDTPWGFYEACEDFVDLEDNFQSWRFRHLRIVQRTIGMKTGTGGSSGVGFLQKALDLTFFPELYAVRTAIGAPNPSPYEGAADV</sequence>
<evidence type="ECO:0000256" key="2">
    <source>
        <dbReference type="ARBA" id="ARBA00022617"/>
    </source>
</evidence>
<keyword evidence="6 9" id="KW-0408">Iron</keyword>
<comment type="cofactor">
    <cofactor evidence="9">
        <name>heme</name>
        <dbReference type="ChEBI" id="CHEBI:30413"/>
    </cofactor>
    <text evidence="9">Binds 1 heme group per subunit.</text>
</comment>
<comment type="function">
    <text evidence="9">Heme-dependent dioxygenase that catalyzes the oxidative cleavage of the L-tryptophan (L-Trp) pyrrole ring and converts L-tryptophan to N-formyl-L-kynurenine. Catalyzes the oxidative cleavage of the indole moiety.</text>
</comment>
<feature type="binding site" description="axial binding residue" evidence="9">
    <location>
        <position position="240"/>
    </location>
    <ligand>
        <name>heme</name>
        <dbReference type="ChEBI" id="CHEBI:30413"/>
    </ligand>
    <ligandPart>
        <name>Fe</name>
        <dbReference type="ChEBI" id="CHEBI:18248"/>
    </ligandPart>
</feature>
<evidence type="ECO:0000256" key="1">
    <source>
        <dbReference type="ARBA" id="ARBA00011881"/>
    </source>
</evidence>
<dbReference type="PANTHER" id="PTHR10138:SF0">
    <property type="entry name" value="TRYPTOPHAN 2,3-DIOXYGENASE"/>
    <property type="match status" value="1"/>
</dbReference>
<keyword evidence="7 9" id="KW-0823">Tryptophan catabolism</keyword>
<comment type="subunit">
    <text evidence="1 9">Homotetramer.</text>
</comment>
<name>A0A077M4W4_9MICO</name>
<proteinExistence type="inferred from homology"/>
<dbReference type="GO" id="GO:0019442">
    <property type="term" value="P:L-tryptophan catabolic process to acetyl-CoA"/>
    <property type="evidence" value="ECO:0007669"/>
    <property type="project" value="TreeGrafter"/>
</dbReference>
<dbReference type="GO" id="GO:0019441">
    <property type="term" value="P:L-tryptophan catabolic process to kynurenine"/>
    <property type="evidence" value="ECO:0007669"/>
    <property type="project" value="UniProtKB-UniRule"/>
</dbReference>
<evidence type="ECO:0000256" key="5">
    <source>
        <dbReference type="ARBA" id="ARBA00023002"/>
    </source>
</evidence>
<keyword evidence="3 9" id="KW-0479">Metal-binding</keyword>
<evidence type="ECO:0000256" key="7">
    <source>
        <dbReference type="ARBA" id="ARBA00023079"/>
    </source>
</evidence>
<evidence type="ECO:0000256" key="4">
    <source>
        <dbReference type="ARBA" id="ARBA00022964"/>
    </source>
</evidence>
<keyword evidence="2 9" id="KW-0349">Heme</keyword>
<evidence type="ECO:0000256" key="6">
    <source>
        <dbReference type="ARBA" id="ARBA00023004"/>
    </source>
</evidence>
<comment type="caution">
    <text evidence="10">The sequence shown here is derived from an EMBL/GenBank/DDBJ whole genome shotgun (WGS) entry which is preliminary data.</text>
</comment>
<dbReference type="FunFam" id="1.20.58.480:FF:000001">
    <property type="entry name" value="Tryptophan 2,3-dioxygenase"/>
    <property type="match status" value="1"/>
</dbReference>
<keyword evidence="4 9" id="KW-0223">Dioxygenase</keyword>
<comment type="catalytic activity">
    <reaction evidence="8 9">
        <text>L-tryptophan + O2 = N-formyl-L-kynurenine</text>
        <dbReference type="Rhea" id="RHEA:24536"/>
        <dbReference type="ChEBI" id="CHEBI:15379"/>
        <dbReference type="ChEBI" id="CHEBI:57912"/>
        <dbReference type="ChEBI" id="CHEBI:58629"/>
        <dbReference type="EC" id="1.13.11.11"/>
    </reaction>
</comment>
<dbReference type="Gene3D" id="1.20.58.480">
    <property type="match status" value="1"/>
</dbReference>
<dbReference type="UniPathway" id="UPA00333">
    <property type="reaction ID" value="UER00453"/>
</dbReference>
<evidence type="ECO:0000313" key="10">
    <source>
        <dbReference type="EMBL" id="CCI52326.1"/>
    </source>
</evidence>
<comment type="similarity">
    <text evidence="9">Belongs to the tryptophan 2,3-dioxygenase family.</text>
</comment>
<dbReference type="InterPro" id="IPR037217">
    <property type="entry name" value="Trp/Indoleamine_2_3_dOase-like"/>
</dbReference>
<dbReference type="HAMAP" id="MF_01972">
    <property type="entry name" value="T23O"/>
    <property type="match status" value="1"/>
</dbReference>
<accession>A0A077M4W4</accession>
<dbReference type="PANTHER" id="PTHR10138">
    <property type="entry name" value="TRYPTOPHAN 2,3-DIOXYGENASE"/>
    <property type="match status" value="1"/>
</dbReference>
<dbReference type="EMBL" id="CAJC01000068">
    <property type="protein sequence ID" value="CCI52326.1"/>
    <property type="molecule type" value="Genomic_DNA"/>
</dbReference>
<organism evidence="10 11">
    <name type="scientific">Nostocoides jenkinsii Ben 74</name>
    <dbReference type="NCBI Taxonomy" id="1193518"/>
    <lineage>
        <taxon>Bacteria</taxon>
        <taxon>Bacillati</taxon>
        <taxon>Actinomycetota</taxon>
        <taxon>Actinomycetes</taxon>
        <taxon>Micrococcales</taxon>
        <taxon>Intrasporangiaceae</taxon>
        <taxon>Nostocoides</taxon>
    </lineage>
</organism>
<dbReference type="InterPro" id="IPR004981">
    <property type="entry name" value="Trp_2_3_dOase"/>
</dbReference>
<dbReference type="SUPFAM" id="SSF140959">
    <property type="entry name" value="Indolic compounds 2,3-dioxygenase-like"/>
    <property type="match status" value="1"/>
</dbReference>
<dbReference type="AlphaFoldDB" id="A0A077M4W4"/>
<keyword evidence="11" id="KW-1185">Reference proteome</keyword>
<reference evidence="10 11" key="1">
    <citation type="journal article" date="2013" name="ISME J.">
        <title>A metabolic model for members of the genus Tetrasphaera involved in enhanced biological phosphorus removal.</title>
        <authorList>
            <person name="Kristiansen R."/>
            <person name="Nguyen H.T.T."/>
            <person name="Saunders A.M."/>
            <person name="Nielsen J.L."/>
            <person name="Wimmer R."/>
            <person name="Le V.Q."/>
            <person name="McIlroy S.J."/>
            <person name="Petrovski S."/>
            <person name="Seviour R.J."/>
            <person name="Calteau A."/>
            <person name="Nielsen K.L."/>
            <person name="Nielsen P.H."/>
        </authorList>
    </citation>
    <scope>NUCLEOTIDE SEQUENCE [LARGE SCALE GENOMIC DNA]</scope>
    <source>
        <strain evidence="10 11">Ben 74</strain>
    </source>
</reference>
<dbReference type="GO" id="GO:0046872">
    <property type="term" value="F:metal ion binding"/>
    <property type="evidence" value="ECO:0007669"/>
    <property type="project" value="UniProtKB-KW"/>
</dbReference>
<feature type="binding site" evidence="9">
    <location>
        <begin position="51"/>
        <end position="55"/>
    </location>
    <ligand>
        <name>substrate</name>
    </ligand>
</feature>
<feature type="binding site" evidence="9">
    <location>
        <position position="113"/>
    </location>
    <ligand>
        <name>substrate</name>
    </ligand>
</feature>